<protein>
    <submittedName>
        <fullName evidence="2">Uncharacterized protein</fullName>
    </submittedName>
</protein>
<dbReference type="PRINTS" id="PR00111">
    <property type="entry name" value="ABHYDROLASE"/>
</dbReference>
<evidence type="ECO:0000313" key="2">
    <source>
        <dbReference type="EMBL" id="AUN33171.1"/>
    </source>
</evidence>
<dbReference type="RefSeq" id="WP_102114691.1">
    <property type="nucleotide sequence ID" value="NZ_BMGN01000001.1"/>
</dbReference>
<keyword evidence="1" id="KW-0378">Hydrolase</keyword>
<dbReference type="InterPro" id="IPR050266">
    <property type="entry name" value="AB_hydrolase_sf"/>
</dbReference>
<sequence>MMQTQVAVDGGSLSVEIAGAGKPVLVMLHGWTLDRRMWRHQVRGLSDCATLLLPDRRGFGRSQAPPGLLQEPDDILALLDHFGLASAILVAHSQAGRVALTAAARHPERVAGLVLLAAAHDAAPPDPVTEPALPFAQLVEHVRAGNLPAAVTLWRDHPMLRTDDAETFLLLDEMLADYQGRDLLSPPAFLPVTDKLLATITCPSLVMVGDLDTPSRMAAAHRLCQGLRRAAMQVFVRAGHMANISHAAAVNQAIIEYVTRNFR</sequence>
<reference evidence="2 3" key="1">
    <citation type="submission" date="2017-12" db="EMBL/GenBank/DDBJ databases">
        <title>Genomes of bacteria within cyanobacterial aggregates.</title>
        <authorList>
            <person name="Cai H."/>
        </authorList>
    </citation>
    <scope>NUCLEOTIDE SEQUENCE [LARGE SCALE GENOMIC DNA]</scope>
    <source>
        <strain evidence="2 3">TH16</strain>
        <plasmid evidence="2 3">unnamed1</plasmid>
    </source>
</reference>
<dbReference type="InterPro" id="IPR000073">
    <property type="entry name" value="AB_hydrolase_1"/>
</dbReference>
<proteinExistence type="predicted"/>
<dbReference type="KEGG" id="ncb:C0V82_22540"/>
<dbReference type="Proteomes" id="UP000234752">
    <property type="component" value="Plasmid unnamed1"/>
</dbReference>
<dbReference type="InterPro" id="IPR029058">
    <property type="entry name" value="AB_hydrolase_fold"/>
</dbReference>
<geneLocation type="plasmid" evidence="2 3">
    <name>unnamed1</name>
</geneLocation>
<dbReference type="Gene3D" id="3.40.50.1820">
    <property type="entry name" value="alpha/beta hydrolase"/>
    <property type="match status" value="1"/>
</dbReference>
<evidence type="ECO:0000256" key="1">
    <source>
        <dbReference type="ARBA" id="ARBA00022801"/>
    </source>
</evidence>
<keyword evidence="3" id="KW-1185">Reference proteome</keyword>
<name>A0A2K9NJF4_9PROT</name>
<dbReference type="SUPFAM" id="SSF53474">
    <property type="entry name" value="alpha/beta-Hydrolases"/>
    <property type="match status" value="1"/>
</dbReference>
<dbReference type="EMBL" id="CP025613">
    <property type="protein sequence ID" value="AUN33171.1"/>
    <property type="molecule type" value="Genomic_DNA"/>
</dbReference>
<dbReference type="GO" id="GO:0016787">
    <property type="term" value="F:hydrolase activity"/>
    <property type="evidence" value="ECO:0007669"/>
    <property type="project" value="UniProtKB-KW"/>
</dbReference>
<dbReference type="AlphaFoldDB" id="A0A2K9NJF4"/>
<accession>A0A2K9NJF4</accession>
<evidence type="ECO:0000313" key="3">
    <source>
        <dbReference type="Proteomes" id="UP000234752"/>
    </source>
</evidence>
<keyword evidence="2" id="KW-0614">Plasmid</keyword>
<organism evidence="2 3">
    <name type="scientific">Niveispirillum cyanobacteriorum</name>
    <dbReference type="NCBI Taxonomy" id="1612173"/>
    <lineage>
        <taxon>Bacteria</taxon>
        <taxon>Pseudomonadati</taxon>
        <taxon>Pseudomonadota</taxon>
        <taxon>Alphaproteobacteria</taxon>
        <taxon>Rhodospirillales</taxon>
        <taxon>Azospirillaceae</taxon>
        <taxon>Niveispirillum</taxon>
    </lineage>
</organism>
<dbReference type="PANTHER" id="PTHR43798">
    <property type="entry name" value="MONOACYLGLYCEROL LIPASE"/>
    <property type="match status" value="1"/>
</dbReference>
<gene>
    <name evidence="2" type="ORF">C0V82_22540</name>
</gene>
<dbReference type="GO" id="GO:0016020">
    <property type="term" value="C:membrane"/>
    <property type="evidence" value="ECO:0007669"/>
    <property type="project" value="TreeGrafter"/>
</dbReference>
<dbReference type="OrthoDB" id="9812774at2"/>
<dbReference type="PANTHER" id="PTHR43798:SF31">
    <property type="entry name" value="AB HYDROLASE SUPERFAMILY PROTEIN YCLE"/>
    <property type="match status" value="1"/>
</dbReference>
<dbReference type="Pfam" id="PF00561">
    <property type="entry name" value="Abhydrolase_1"/>
    <property type="match status" value="1"/>
</dbReference>